<dbReference type="AlphaFoldDB" id="A0A4S4F536"/>
<dbReference type="Proteomes" id="UP000306798">
    <property type="component" value="Unassembled WGS sequence"/>
</dbReference>
<evidence type="ECO:0000259" key="2">
    <source>
        <dbReference type="PROSITE" id="PS50911"/>
    </source>
</evidence>
<dbReference type="Gene3D" id="3.90.1720.10">
    <property type="entry name" value="endopeptidase domain like (from Nostoc punctiforme)"/>
    <property type="match status" value="1"/>
</dbReference>
<proteinExistence type="predicted"/>
<comment type="caution">
    <text evidence="3">The sequence shown here is derived from an EMBL/GenBank/DDBJ whole genome shotgun (WGS) entry which is preliminary data.</text>
</comment>
<dbReference type="SUPFAM" id="SSF53955">
    <property type="entry name" value="Lysozyme-like"/>
    <property type="match status" value="1"/>
</dbReference>
<reference evidence="3 4" key="1">
    <citation type="submission" date="2019-04" db="EMBL/GenBank/DDBJ databases">
        <title>Microbes associate with the intestines of laboratory mice.</title>
        <authorList>
            <person name="Navarre W."/>
            <person name="Wong E."/>
            <person name="Huang K.C."/>
            <person name="Tropini C."/>
            <person name="Ng K."/>
            <person name="Yu B."/>
        </authorList>
    </citation>
    <scope>NUCLEOTIDE SEQUENCE [LARGE SCALE GENOMIC DNA]</scope>
    <source>
        <strain evidence="3 4">NM87_A27A</strain>
    </source>
</reference>
<sequence length="359" mass="38078">MLTAAVSACTPQSVIDVLSGCTGAPASTAGTPEDGRQVTVATAPAGALGTIEAATNGDVTENMDTTQTMNRYNNGTDVPCDSYPDGQCTWWACMRGRRLGMDVGRYWGNGGDWAASATGLGYEVTTNNPVSGAIVSFPPGVQGADATYGHVAVVEKVDPSAGILLISEMNVKGFIATSRTLPIESGAKYILPKKGEGKPAGATQPSAGTAKETQPVKTEATSVRGNWECGTSDADTATGTAHTVAIEYAGDGRHATPDEAKAIARRLIIERYKEWDPDSEFDALIWVWEHESGWRWNAENPTSGAYGIPQSLPGDKMAAAGDDWRDNAATQIAWGLSYIKQRYQSPTGAKAFWLKNNWY</sequence>
<dbReference type="Pfam" id="PF05257">
    <property type="entry name" value="CHAP"/>
    <property type="match status" value="1"/>
</dbReference>
<dbReference type="Gene3D" id="1.10.530.10">
    <property type="match status" value="1"/>
</dbReference>
<organism evidence="3 4">
    <name type="scientific">Bifidobacterium pseudolongum</name>
    <dbReference type="NCBI Taxonomy" id="1694"/>
    <lineage>
        <taxon>Bacteria</taxon>
        <taxon>Bacillati</taxon>
        <taxon>Actinomycetota</taxon>
        <taxon>Actinomycetes</taxon>
        <taxon>Bifidobacteriales</taxon>
        <taxon>Bifidobacteriaceae</taxon>
        <taxon>Bifidobacterium</taxon>
    </lineage>
</organism>
<dbReference type="PROSITE" id="PS50911">
    <property type="entry name" value="CHAP"/>
    <property type="match status" value="1"/>
</dbReference>
<evidence type="ECO:0000256" key="1">
    <source>
        <dbReference type="SAM" id="MobiDB-lite"/>
    </source>
</evidence>
<dbReference type="RefSeq" id="WP_136511735.1">
    <property type="nucleotide sequence ID" value="NZ_SSTF01000036.1"/>
</dbReference>
<feature type="domain" description="Peptidase C51" evidence="2">
    <location>
        <begin position="63"/>
        <end position="191"/>
    </location>
</feature>
<dbReference type="EMBL" id="SSTF01000036">
    <property type="protein sequence ID" value="THG24104.1"/>
    <property type="molecule type" value="Genomic_DNA"/>
</dbReference>
<accession>A0A4S4F536</accession>
<evidence type="ECO:0000313" key="4">
    <source>
        <dbReference type="Proteomes" id="UP000306798"/>
    </source>
</evidence>
<dbReference type="SUPFAM" id="SSF54001">
    <property type="entry name" value="Cysteine proteinases"/>
    <property type="match status" value="1"/>
</dbReference>
<name>A0A4S4F536_9BIFI</name>
<feature type="compositionally biased region" description="Polar residues" evidence="1">
    <location>
        <begin position="203"/>
        <end position="217"/>
    </location>
</feature>
<evidence type="ECO:0000313" key="3">
    <source>
        <dbReference type="EMBL" id="THG24104.1"/>
    </source>
</evidence>
<feature type="region of interest" description="Disordered" evidence="1">
    <location>
        <begin position="192"/>
        <end position="217"/>
    </location>
</feature>
<dbReference type="InterPro" id="IPR038765">
    <property type="entry name" value="Papain-like_cys_pep_sf"/>
</dbReference>
<protein>
    <submittedName>
        <fullName evidence="3">CHAP domain-containing protein</fullName>
    </submittedName>
</protein>
<dbReference type="InterPro" id="IPR007921">
    <property type="entry name" value="CHAP_dom"/>
</dbReference>
<gene>
    <name evidence="3" type="ORF">E5991_09035</name>
</gene>
<dbReference type="InterPro" id="IPR023346">
    <property type="entry name" value="Lysozyme-like_dom_sf"/>
</dbReference>